<protein>
    <submittedName>
        <fullName evidence="1">Uncharacterized protein</fullName>
    </submittedName>
</protein>
<accession>A0A8S5MCA0</accession>
<proteinExistence type="predicted"/>
<reference evidence="1" key="1">
    <citation type="journal article" date="2021" name="Proc. Natl. Acad. Sci. U.S.A.">
        <title>A Catalog of Tens of Thousands of Viruses from Human Metagenomes Reveals Hidden Associations with Chronic Diseases.</title>
        <authorList>
            <person name="Tisza M.J."/>
            <person name="Buck C.B."/>
        </authorList>
    </citation>
    <scope>NUCLEOTIDE SEQUENCE</scope>
    <source>
        <strain evidence="1">CthrG7</strain>
    </source>
</reference>
<organism evidence="1">
    <name type="scientific">Siphoviridae sp. cthrG7</name>
    <dbReference type="NCBI Taxonomy" id="2826428"/>
    <lineage>
        <taxon>Viruses</taxon>
        <taxon>Duplodnaviria</taxon>
        <taxon>Heunggongvirae</taxon>
        <taxon>Uroviricota</taxon>
        <taxon>Caudoviricetes</taxon>
    </lineage>
</organism>
<evidence type="ECO:0000313" key="1">
    <source>
        <dbReference type="EMBL" id="DAD79852.1"/>
    </source>
</evidence>
<sequence length="35" mass="3948">MLLFIFASNCPTVQQSTLLLSYSSNYQSIKFSAML</sequence>
<dbReference type="EMBL" id="BK014874">
    <property type="protein sequence ID" value="DAD79852.1"/>
    <property type="molecule type" value="Genomic_DNA"/>
</dbReference>
<name>A0A8S5MCA0_9CAUD</name>